<dbReference type="Proteomes" id="UP000663881">
    <property type="component" value="Unassembled WGS sequence"/>
</dbReference>
<accession>A0A820QF46</accession>
<keyword evidence="1" id="KW-1133">Transmembrane helix</keyword>
<feature type="transmembrane region" description="Helical" evidence="1">
    <location>
        <begin position="44"/>
        <end position="63"/>
    </location>
</feature>
<comment type="caution">
    <text evidence="2">The sequence shown here is derived from an EMBL/GenBank/DDBJ whole genome shotgun (WGS) entry which is preliminary data.</text>
</comment>
<keyword evidence="1" id="KW-0812">Transmembrane</keyword>
<proteinExistence type="predicted"/>
<dbReference type="AlphaFoldDB" id="A0A820QF46"/>
<evidence type="ECO:0000313" key="3">
    <source>
        <dbReference type="Proteomes" id="UP000663881"/>
    </source>
</evidence>
<reference evidence="2" key="1">
    <citation type="submission" date="2021-02" db="EMBL/GenBank/DDBJ databases">
        <authorList>
            <person name="Nowell W R."/>
        </authorList>
    </citation>
    <scope>NUCLEOTIDE SEQUENCE</scope>
</reference>
<gene>
    <name evidence="2" type="ORF">OKA104_LOCUS52390</name>
</gene>
<dbReference type="EMBL" id="CAJOAY010030341">
    <property type="protein sequence ID" value="CAF4418668.1"/>
    <property type="molecule type" value="Genomic_DNA"/>
</dbReference>
<sequence length="93" mass="10719">MVYKFFIKSDLKKKQPKEVKEKAIVYDTTLIDLAFKNARRSARLSSCIVGVLTMILAAIGLISKWSLIQPIHNEIVNKYETNQSLYYVENSFC</sequence>
<evidence type="ECO:0000256" key="1">
    <source>
        <dbReference type="SAM" id="Phobius"/>
    </source>
</evidence>
<evidence type="ECO:0000313" key="2">
    <source>
        <dbReference type="EMBL" id="CAF4418668.1"/>
    </source>
</evidence>
<protein>
    <submittedName>
        <fullName evidence="2">Uncharacterized protein</fullName>
    </submittedName>
</protein>
<keyword evidence="1" id="KW-0472">Membrane</keyword>
<name>A0A820QF46_9BILA</name>
<organism evidence="2 3">
    <name type="scientific">Adineta steineri</name>
    <dbReference type="NCBI Taxonomy" id="433720"/>
    <lineage>
        <taxon>Eukaryota</taxon>
        <taxon>Metazoa</taxon>
        <taxon>Spiralia</taxon>
        <taxon>Gnathifera</taxon>
        <taxon>Rotifera</taxon>
        <taxon>Eurotatoria</taxon>
        <taxon>Bdelloidea</taxon>
        <taxon>Adinetida</taxon>
        <taxon>Adinetidae</taxon>
        <taxon>Adineta</taxon>
    </lineage>
</organism>
<feature type="non-terminal residue" evidence="2">
    <location>
        <position position="1"/>
    </location>
</feature>